<evidence type="ECO:0000313" key="4">
    <source>
        <dbReference type="Proteomes" id="UP000245754"/>
    </source>
</evidence>
<dbReference type="AlphaFoldDB" id="A0A316EZD3"/>
<feature type="domain" description="Cytochrome P460" evidence="2">
    <location>
        <begin position="47"/>
        <end position="177"/>
    </location>
</feature>
<sequence>MRVRSEVVRYPLLVAATLSVFFPLESTTVAAANEDAVGSPIFGVTLPPGYREWPFVSIAHEAGDNNDIRVVLGNEVAMTAFRNGVRPFPDGSIIVRLAYVYEPSAQNNAAFGREQSFVAGKPTNVQVEVKDSKRYASTGGWGYGQFEEGKVNTSLKVINSCFACHQKLPAKEDFIFTRFSR</sequence>
<evidence type="ECO:0000259" key="2">
    <source>
        <dbReference type="Pfam" id="PF16694"/>
    </source>
</evidence>
<protein>
    <submittedName>
        <fullName evidence="3">Cytochrome P460</fullName>
    </submittedName>
</protein>
<dbReference type="InterPro" id="IPR038142">
    <property type="entry name" value="Cytochrome_P460_sp"/>
</dbReference>
<accession>A0A316EZD3</accession>
<dbReference type="CDD" id="cd20753">
    <property type="entry name" value="cyt_P460_Mc-like"/>
    <property type="match status" value="1"/>
</dbReference>
<organism evidence="3 4">
    <name type="scientific">Cupriavidus plantarum</name>
    <dbReference type="NCBI Taxonomy" id="942865"/>
    <lineage>
        <taxon>Bacteria</taxon>
        <taxon>Pseudomonadati</taxon>
        <taxon>Pseudomonadota</taxon>
        <taxon>Betaproteobacteria</taxon>
        <taxon>Burkholderiales</taxon>
        <taxon>Burkholderiaceae</taxon>
        <taxon>Cupriavidus</taxon>
    </lineage>
</organism>
<reference evidence="3 4" key="1">
    <citation type="submission" date="2018-05" db="EMBL/GenBank/DDBJ databases">
        <title>Genomic Encyclopedia of Type Strains, Phase IV (KMG-V): Genome sequencing to study the core and pangenomes of soil and plant-associated prokaryotes.</title>
        <authorList>
            <person name="Whitman W."/>
        </authorList>
    </citation>
    <scope>NUCLEOTIDE SEQUENCE [LARGE SCALE GENOMIC DNA]</scope>
    <source>
        <strain evidence="3 4">SLV-132</strain>
    </source>
</reference>
<feature type="signal peptide" evidence="1">
    <location>
        <begin position="1"/>
        <end position="31"/>
    </location>
</feature>
<feature type="chain" id="PRO_5016307371" evidence="1">
    <location>
        <begin position="32"/>
        <end position="181"/>
    </location>
</feature>
<keyword evidence="4" id="KW-1185">Reference proteome</keyword>
<name>A0A316EZD3_9BURK</name>
<comment type="caution">
    <text evidence="3">The sequence shown here is derived from an EMBL/GenBank/DDBJ whole genome shotgun (WGS) entry which is preliminary data.</text>
</comment>
<gene>
    <name evidence="3" type="ORF">C7419_1011294</name>
</gene>
<evidence type="ECO:0000313" key="3">
    <source>
        <dbReference type="EMBL" id="PWK37412.1"/>
    </source>
</evidence>
<evidence type="ECO:0000256" key="1">
    <source>
        <dbReference type="SAM" id="SignalP"/>
    </source>
</evidence>
<dbReference type="Pfam" id="PF16694">
    <property type="entry name" value="Cytochrome_P460"/>
    <property type="match status" value="1"/>
</dbReference>
<dbReference type="Gene3D" id="3.50.70.20">
    <property type="entry name" value="Cytochrome P460"/>
    <property type="match status" value="1"/>
</dbReference>
<dbReference type="Proteomes" id="UP000245754">
    <property type="component" value="Unassembled WGS sequence"/>
</dbReference>
<keyword evidence="1" id="KW-0732">Signal</keyword>
<proteinExistence type="predicted"/>
<dbReference type="EMBL" id="QGGT01000001">
    <property type="protein sequence ID" value="PWK37412.1"/>
    <property type="molecule type" value="Genomic_DNA"/>
</dbReference>
<dbReference type="InterPro" id="IPR032033">
    <property type="entry name" value="Cytochrome_P460"/>
</dbReference>